<evidence type="ECO:0000256" key="2">
    <source>
        <dbReference type="ARBA" id="ARBA00022771"/>
    </source>
</evidence>
<dbReference type="KEGG" id="sva:SVA_0551"/>
<dbReference type="Proteomes" id="UP000218899">
    <property type="component" value="Chromosome"/>
</dbReference>
<gene>
    <name evidence="5" type="ORF">SVA_0551</name>
</gene>
<accession>A0A1B4V3P4</accession>
<feature type="domain" description="RanBP2-type" evidence="4">
    <location>
        <begin position="78"/>
        <end position="97"/>
    </location>
</feature>
<keyword evidence="1" id="KW-0479">Metal-binding</keyword>
<dbReference type="AlphaFoldDB" id="A0A1B4V3P4"/>
<evidence type="ECO:0000256" key="3">
    <source>
        <dbReference type="ARBA" id="ARBA00022833"/>
    </source>
</evidence>
<evidence type="ECO:0000259" key="4">
    <source>
        <dbReference type="PROSITE" id="PS01358"/>
    </source>
</evidence>
<dbReference type="PROSITE" id="PS01358">
    <property type="entry name" value="ZF_RANBP2_1"/>
    <property type="match status" value="1"/>
</dbReference>
<evidence type="ECO:0000313" key="6">
    <source>
        <dbReference type="Proteomes" id="UP000218899"/>
    </source>
</evidence>
<dbReference type="GO" id="GO:0008270">
    <property type="term" value="F:zinc ion binding"/>
    <property type="evidence" value="ECO:0007669"/>
    <property type="project" value="UniProtKB-KW"/>
</dbReference>
<dbReference type="InterPro" id="IPR055999">
    <property type="entry name" value="DUF7577"/>
</dbReference>
<evidence type="ECO:0000313" key="5">
    <source>
        <dbReference type="EMBL" id="BAU47132.1"/>
    </source>
</evidence>
<protein>
    <recommendedName>
        <fullName evidence="4">RanBP2-type domain-containing protein</fullName>
    </recommendedName>
</protein>
<evidence type="ECO:0000256" key="1">
    <source>
        <dbReference type="ARBA" id="ARBA00022723"/>
    </source>
</evidence>
<reference evidence="5 6" key="1">
    <citation type="submission" date="2015-08" db="EMBL/GenBank/DDBJ databases">
        <title>Complete genome sequence of Sulfurifustis variabilis.</title>
        <authorList>
            <person name="Miura A."/>
            <person name="Kojima H."/>
            <person name="Fukui M."/>
        </authorList>
    </citation>
    <scope>NUCLEOTIDE SEQUENCE [LARGE SCALE GENOMIC DNA]</scope>
    <source>
        <strain evidence="6">skN76</strain>
    </source>
</reference>
<proteinExistence type="predicted"/>
<organism evidence="5 6">
    <name type="scientific">Sulfurifustis variabilis</name>
    <dbReference type="NCBI Taxonomy" id="1675686"/>
    <lineage>
        <taxon>Bacteria</taxon>
        <taxon>Pseudomonadati</taxon>
        <taxon>Pseudomonadota</taxon>
        <taxon>Gammaproteobacteria</taxon>
        <taxon>Acidiferrobacterales</taxon>
        <taxon>Acidiferrobacteraceae</taxon>
        <taxon>Sulfurifustis</taxon>
    </lineage>
</organism>
<dbReference type="EMBL" id="AP014936">
    <property type="protein sequence ID" value="BAU47132.1"/>
    <property type="molecule type" value="Genomic_DNA"/>
</dbReference>
<sequence length="104" mass="11443">MQKLYSAAHLQEAYLLIHRLAHAGIEARVLNEHAVGAVGEIPFVHAYPEVWLVDAGDESRARAIVRDFEDRPSDGLPWSCPSCGEENPGGFELCWRCGAGIEGR</sequence>
<keyword evidence="2" id="KW-0863">Zinc-finger</keyword>
<dbReference type="InterPro" id="IPR001876">
    <property type="entry name" value="Znf_RanBP2"/>
</dbReference>
<dbReference type="InterPro" id="IPR018551">
    <property type="entry name" value="DUF2007"/>
</dbReference>
<dbReference type="OrthoDB" id="9814654at2"/>
<dbReference type="Pfam" id="PF09413">
    <property type="entry name" value="DUF2007"/>
    <property type="match status" value="1"/>
</dbReference>
<name>A0A1B4V3P4_9GAMM</name>
<keyword evidence="6" id="KW-1185">Reference proteome</keyword>
<keyword evidence="3" id="KW-0862">Zinc</keyword>
<dbReference type="RefSeq" id="WP_096458439.1">
    <property type="nucleotide sequence ID" value="NZ_AP014936.1"/>
</dbReference>
<dbReference type="Pfam" id="PF24463">
    <property type="entry name" value="DUF7577"/>
    <property type="match status" value="1"/>
</dbReference>